<evidence type="ECO:0000313" key="2">
    <source>
        <dbReference type="EMBL" id="CAA7030853.1"/>
    </source>
</evidence>
<feature type="chain" id="PRO_5025380545" evidence="1">
    <location>
        <begin position="24"/>
        <end position="107"/>
    </location>
</feature>
<comment type="caution">
    <text evidence="2">The sequence shown here is derived from an EMBL/GenBank/DDBJ whole genome shotgun (WGS) entry which is preliminary data.</text>
</comment>
<dbReference type="Proteomes" id="UP000467841">
    <property type="component" value="Unassembled WGS sequence"/>
</dbReference>
<organism evidence="2 3">
    <name type="scientific">Microthlaspi erraticum</name>
    <dbReference type="NCBI Taxonomy" id="1685480"/>
    <lineage>
        <taxon>Eukaryota</taxon>
        <taxon>Viridiplantae</taxon>
        <taxon>Streptophyta</taxon>
        <taxon>Embryophyta</taxon>
        <taxon>Tracheophyta</taxon>
        <taxon>Spermatophyta</taxon>
        <taxon>Magnoliopsida</taxon>
        <taxon>eudicotyledons</taxon>
        <taxon>Gunneridae</taxon>
        <taxon>Pentapetalae</taxon>
        <taxon>rosids</taxon>
        <taxon>malvids</taxon>
        <taxon>Brassicales</taxon>
        <taxon>Brassicaceae</taxon>
        <taxon>Coluteocarpeae</taxon>
        <taxon>Microthlaspi</taxon>
    </lineage>
</organism>
<evidence type="ECO:0000313" key="3">
    <source>
        <dbReference type="Proteomes" id="UP000467841"/>
    </source>
</evidence>
<proteinExistence type="predicted"/>
<keyword evidence="1" id="KW-0732">Signal</keyword>
<keyword evidence="3" id="KW-1185">Reference proteome</keyword>
<reference evidence="2" key="1">
    <citation type="submission" date="2020-01" db="EMBL/GenBank/DDBJ databases">
        <authorList>
            <person name="Mishra B."/>
        </authorList>
    </citation>
    <scope>NUCLEOTIDE SEQUENCE [LARGE SCALE GENOMIC DNA]</scope>
</reference>
<sequence length="107" mass="12221">MGGTTPWLVILVICAVFVCESAALSGAMKVERYCENHCQQQSFRLRQLTTNNEEKEKCKDKCYAYFKKAKMMITMQGGDEANLNWEAVNLPNPCAPVFGPPFWFCWN</sequence>
<dbReference type="EMBL" id="CACVBM020001098">
    <property type="protein sequence ID" value="CAA7030853.1"/>
    <property type="molecule type" value="Genomic_DNA"/>
</dbReference>
<gene>
    <name evidence="2" type="ORF">MERR_LOCUS18088</name>
</gene>
<feature type="signal peptide" evidence="1">
    <location>
        <begin position="1"/>
        <end position="23"/>
    </location>
</feature>
<accession>A0A6D2IUL4</accession>
<dbReference type="AlphaFoldDB" id="A0A6D2IUL4"/>
<protein>
    <submittedName>
        <fullName evidence="2">Uncharacterized protein</fullName>
    </submittedName>
</protein>
<name>A0A6D2IUL4_9BRAS</name>
<evidence type="ECO:0000256" key="1">
    <source>
        <dbReference type="SAM" id="SignalP"/>
    </source>
</evidence>